<evidence type="ECO:0000313" key="1">
    <source>
        <dbReference type="EMBL" id="KAI0087864.1"/>
    </source>
</evidence>
<keyword evidence="2" id="KW-1185">Reference proteome</keyword>
<sequence length="161" mass="16810">MFSTRLLTLASALLLSASTSLVHAAPSAVHPVNFEVYAPHVTTPSASSVWAVGDNQLVQWDTSSLDDAGKNATGMIFLGYLTPNETSEHLYIDHPLASGFKLGDGQANVTVFDVPTRDSYIVVLLGDSANRSDKFTINGSSASSTATPTESAIVVAPTPSA</sequence>
<accession>A0ACB8U1B0</accession>
<organism evidence="1 2">
    <name type="scientific">Irpex rosettiformis</name>
    <dbReference type="NCBI Taxonomy" id="378272"/>
    <lineage>
        <taxon>Eukaryota</taxon>
        <taxon>Fungi</taxon>
        <taxon>Dikarya</taxon>
        <taxon>Basidiomycota</taxon>
        <taxon>Agaricomycotina</taxon>
        <taxon>Agaricomycetes</taxon>
        <taxon>Polyporales</taxon>
        <taxon>Irpicaceae</taxon>
        <taxon>Irpex</taxon>
    </lineage>
</organism>
<protein>
    <submittedName>
        <fullName evidence="1">Uncharacterized protein</fullName>
    </submittedName>
</protein>
<name>A0ACB8U1B0_9APHY</name>
<proteinExistence type="predicted"/>
<evidence type="ECO:0000313" key="2">
    <source>
        <dbReference type="Proteomes" id="UP001055072"/>
    </source>
</evidence>
<dbReference type="EMBL" id="MU274916">
    <property type="protein sequence ID" value="KAI0087864.1"/>
    <property type="molecule type" value="Genomic_DNA"/>
</dbReference>
<comment type="caution">
    <text evidence="1">The sequence shown here is derived from an EMBL/GenBank/DDBJ whole genome shotgun (WGS) entry which is preliminary data.</text>
</comment>
<dbReference type="Proteomes" id="UP001055072">
    <property type="component" value="Unassembled WGS sequence"/>
</dbReference>
<reference evidence="1" key="1">
    <citation type="journal article" date="2021" name="Environ. Microbiol.">
        <title>Gene family expansions and transcriptome signatures uncover fungal adaptations to wood decay.</title>
        <authorList>
            <person name="Hage H."/>
            <person name="Miyauchi S."/>
            <person name="Viragh M."/>
            <person name="Drula E."/>
            <person name="Min B."/>
            <person name="Chaduli D."/>
            <person name="Navarro D."/>
            <person name="Favel A."/>
            <person name="Norest M."/>
            <person name="Lesage-Meessen L."/>
            <person name="Balint B."/>
            <person name="Merenyi Z."/>
            <person name="de Eugenio L."/>
            <person name="Morin E."/>
            <person name="Martinez A.T."/>
            <person name="Baldrian P."/>
            <person name="Stursova M."/>
            <person name="Martinez M.J."/>
            <person name="Novotny C."/>
            <person name="Magnuson J.K."/>
            <person name="Spatafora J.W."/>
            <person name="Maurice S."/>
            <person name="Pangilinan J."/>
            <person name="Andreopoulos W."/>
            <person name="LaButti K."/>
            <person name="Hundley H."/>
            <person name="Na H."/>
            <person name="Kuo A."/>
            <person name="Barry K."/>
            <person name="Lipzen A."/>
            <person name="Henrissat B."/>
            <person name="Riley R."/>
            <person name="Ahrendt S."/>
            <person name="Nagy L.G."/>
            <person name="Grigoriev I.V."/>
            <person name="Martin F."/>
            <person name="Rosso M.N."/>
        </authorList>
    </citation>
    <scope>NUCLEOTIDE SEQUENCE</scope>
    <source>
        <strain evidence="1">CBS 384.51</strain>
    </source>
</reference>
<gene>
    <name evidence="1" type="ORF">BDY19DRAFT_994750</name>
</gene>